<dbReference type="Proteomes" id="UP000887564">
    <property type="component" value="Unplaced"/>
</dbReference>
<accession>A0A914RJQ7</accession>
<organism evidence="2 3">
    <name type="scientific">Parascaris equorum</name>
    <name type="common">Equine roundworm</name>
    <dbReference type="NCBI Taxonomy" id="6256"/>
    <lineage>
        <taxon>Eukaryota</taxon>
        <taxon>Metazoa</taxon>
        <taxon>Ecdysozoa</taxon>
        <taxon>Nematoda</taxon>
        <taxon>Chromadorea</taxon>
        <taxon>Rhabditida</taxon>
        <taxon>Spirurina</taxon>
        <taxon>Ascaridomorpha</taxon>
        <taxon>Ascaridoidea</taxon>
        <taxon>Ascarididae</taxon>
        <taxon>Parascaris</taxon>
    </lineage>
</organism>
<sequence>MGNFVLNESSGSGEEETEEGEANEGGKRMKGKYDERIEQLEKNIELKRNELLREKGMAEEERQALATELRAKEAELSRAKAEHDELMGKLRQIEKKLIVGGENMLEKAERQAKLLAESNAELERA</sequence>
<protein>
    <submittedName>
        <fullName evidence="3">Uncharacterized protein</fullName>
    </submittedName>
</protein>
<evidence type="ECO:0000313" key="2">
    <source>
        <dbReference type="Proteomes" id="UP000887564"/>
    </source>
</evidence>
<keyword evidence="2" id="KW-1185">Reference proteome</keyword>
<dbReference type="WBParaSite" id="PEQ_0000207701-mRNA-1">
    <property type="protein sequence ID" value="PEQ_0000207701-mRNA-1"/>
    <property type="gene ID" value="PEQ_0000207701"/>
</dbReference>
<evidence type="ECO:0000256" key="1">
    <source>
        <dbReference type="SAM" id="MobiDB-lite"/>
    </source>
</evidence>
<evidence type="ECO:0000313" key="3">
    <source>
        <dbReference type="WBParaSite" id="PEQ_0000207701-mRNA-1"/>
    </source>
</evidence>
<feature type="region of interest" description="Disordered" evidence="1">
    <location>
        <begin position="1"/>
        <end position="32"/>
    </location>
</feature>
<feature type="compositionally biased region" description="Acidic residues" evidence="1">
    <location>
        <begin position="13"/>
        <end position="22"/>
    </location>
</feature>
<proteinExistence type="predicted"/>
<name>A0A914RJQ7_PAREQ</name>
<dbReference type="AlphaFoldDB" id="A0A914RJQ7"/>
<reference evidence="3" key="1">
    <citation type="submission" date="2022-11" db="UniProtKB">
        <authorList>
            <consortium name="WormBaseParasite"/>
        </authorList>
    </citation>
    <scope>IDENTIFICATION</scope>
</reference>